<dbReference type="Proteomes" id="UP000005408">
    <property type="component" value="Unassembled WGS sequence"/>
</dbReference>
<sequence length="314" mass="35881">MVLYYVLFPHPLIVHIGGTSEYIREDEAIQRLLDTFYTEQEVDRRHLRDQVEVVTTQNEKILKMANNNTTIRRDVEDQVRIHCVVFINEHYGLRLATAVANTWGKRCSSLAFIGRALNQITPYTIIHSNHSFYTSISDAQKVMSEAILYIKNKTFQNNDWFLFSTDTTFVILENLRLFLLNHTSLKPIYAGEISKKASGFIRPFQSGGIVFSKESLRALNLSSITSCTEKDTYELTKGLCLSINGLIDVTPIGSHGQSLMNLLPVKLLMRTKVSQEEQVSPSPYTVSVRFLSSQNMYSYEMLVYNLNPYGINKI</sequence>
<evidence type="ECO:0000313" key="7">
    <source>
        <dbReference type="EnsemblMetazoa" id="G32043.1:cds"/>
    </source>
</evidence>
<dbReference type="PANTHER" id="PTHR23033">
    <property type="entry name" value="BETA1,3-GALACTOSYLTRANSFERASE"/>
    <property type="match status" value="1"/>
</dbReference>
<comment type="similarity">
    <text evidence="2">Belongs to the glycosyltransferase 31 family. Beta3-Gal-T subfamily.</text>
</comment>
<proteinExistence type="inferred from homology"/>
<protein>
    <submittedName>
        <fullName evidence="7">Uncharacterized protein</fullName>
    </submittedName>
</protein>
<evidence type="ECO:0000256" key="4">
    <source>
        <dbReference type="ARBA" id="ARBA00022968"/>
    </source>
</evidence>
<keyword evidence="5" id="KW-1133">Transmembrane helix</keyword>
<dbReference type="GO" id="GO:0016263">
    <property type="term" value="F:glycoprotein-N-acetylgalactosamine 3-beta-galactosyltransferase activity"/>
    <property type="evidence" value="ECO:0007669"/>
    <property type="project" value="TreeGrafter"/>
</dbReference>
<organism evidence="7 8">
    <name type="scientific">Magallana gigas</name>
    <name type="common">Pacific oyster</name>
    <name type="synonym">Crassostrea gigas</name>
    <dbReference type="NCBI Taxonomy" id="29159"/>
    <lineage>
        <taxon>Eukaryota</taxon>
        <taxon>Metazoa</taxon>
        <taxon>Spiralia</taxon>
        <taxon>Lophotrochozoa</taxon>
        <taxon>Mollusca</taxon>
        <taxon>Bivalvia</taxon>
        <taxon>Autobranchia</taxon>
        <taxon>Pteriomorphia</taxon>
        <taxon>Ostreida</taxon>
        <taxon>Ostreoidea</taxon>
        <taxon>Ostreidae</taxon>
        <taxon>Magallana</taxon>
    </lineage>
</organism>
<keyword evidence="3" id="KW-0812">Transmembrane</keyword>
<dbReference type="EnsemblMetazoa" id="G32043.1">
    <property type="protein sequence ID" value="G32043.1:cds"/>
    <property type="gene ID" value="G32043"/>
</dbReference>
<dbReference type="PANTHER" id="PTHR23033:SF14">
    <property type="entry name" value="GLYCOPROTEIN-N-ACETYLGALACTOSAMINE 3-BETA-GALACTOSYLTRANSFERASE 1-RELATED"/>
    <property type="match status" value="1"/>
</dbReference>
<dbReference type="Gene3D" id="3.90.550.50">
    <property type="match status" value="1"/>
</dbReference>
<evidence type="ECO:0000256" key="5">
    <source>
        <dbReference type="ARBA" id="ARBA00022989"/>
    </source>
</evidence>
<evidence type="ECO:0000256" key="1">
    <source>
        <dbReference type="ARBA" id="ARBA00004606"/>
    </source>
</evidence>
<accession>A0A8W8MBJ5</accession>
<reference evidence="7" key="1">
    <citation type="submission" date="2022-08" db="UniProtKB">
        <authorList>
            <consortium name="EnsemblMetazoa"/>
        </authorList>
    </citation>
    <scope>IDENTIFICATION</scope>
    <source>
        <strain evidence="7">05x7-T-G4-1.051#20</strain>
    </source>
</reference>
<keyword evidence="6" id="KW-0472">Membrane</keyword>
<keyword evidence="8" id="KW-1185">Reference proteome</keyword>
<keyword evidence="4" id="KW-0735">Signal-anchor</keyword>
<name>A0A8W8MBJ5_MAGGI</name>
<dbReference type="InterPro" id="IPR026050">
    <property type="entry name" value="C1GALT1/C1GALT1_chp1"/>
</dbReference>
<evidence type="ECO:0000313" key="8">
    <source>
        <dbReference type="Proteomes" id="UP000005408"/>
    </source>
</evidence>
<dbReference type="GO" id="GO:0016020">
    <property type="term" value="C:membrane"/>
    <property type="evidence" value="ECO:0007669"/>
    <property type="project" value="UniProtKB-SubCell"/>
</dbReference>
<comment type="subcellular location">
    <subcellularLocation>
        <location evidence="1">Membrane</location>
        <topology evidence="1">Single-pass type II membrane protein</topology>
    </subcellularLocation>
</comment>
<dbReference type="AlphaFoldDB" id="A0A8W8MBJ5"/>
<evidence type="ECO:0000256" key="3">
    <source>
        <dbReference type="ARBA" id="ARBA00022692"/>
    </source>
</evidence>
<evidence type="ECO:0000256" key="2">
    <source>
        <dbReference type="ARBA" id="ARBA00006462"/>
    </source>
</evidence>
<evidence type="ECO:0000256" key="6">
    <source>
        <dbReference type="ARBA" id="ARBA00023136"/>
    </source>
</evidence>